<dbReference type="GO" id="GO:0019898">
    <property type="term" value="C:extrinsic component of membrane"/>
    <property type="evidence" value="ECO:0007669"/>
    <property type="project" value="InterPro"/>
</dbReference>
<dbReference type="HOGENOM" id="CLU_1247430_0_0_1"/>
<dbReference type="PANTHER" id="PTHR31407:SF16">
    <property type="entry name" value="PSBP DOMAIN-CONTAINING PROTEIN 7, CHLOROPLASTIC"/>
    <property type="match status" value="1"/>
</dbReference>
<name>L1IXW8_GUITC</name>
<reference evidence="5" key="2">
    <citation type="submission" date="2012-11" db="EMBL/GenBank/DDBJ databases">
        <authorList>
            <person name="Kuo A."/>
            <person name="Curtis B.A."/>
            <person name="Tanifuji G."/>
            <person name="Burki F."/>
            <person name="Gruber A."/>
            <person name="Irimia M."/>
            <person name="Maruyama S."/>
            <person name="Arias M.C."/>
            <person name="Ball S.G."/>
            <person name="Gile G.H."/>
            <person name="Hirakawa Y."/>
            <person name="Hopkins J.F."/>
            <person name="Rensing S.A."/>
            <person name="Schmutz J."/>
            <person name="Symeonidi A."/>
            <person name="Elias M."/>
            <person name="Eveleigh R.J."/>
            <person name="Herman E.K."/>
            <person name="Klute M.J."/>
            <person name="Nakayama T."/>
            <person name="Obornik M."/>
            <person name="Reyes-Prieto A."/>
            <person name="Armbrust E.V."/>
            <person name="Aves S.J."/>
            <person name="Beiko R.G."/>
            <person name="Coutinho P."/>
            <person name="Dacks J.B."/>
            <person name="Durnford D.G."/>
            <person name="Fast N.M."/>
            <person name="Green B.R."/>
            <person name="Grisdale C."/>
            <person name="Hempe F."/>
            <person name="Henrissat B."/>
            <person name="Hoppner M.P."/>
            <person name="Ishida K.-I."/>
            <person name="Kim E."/>
            <person name="Koreny L."/>
            <person name="Kroth P.G."/>
            <person name="Liu Y."/>
            <person name="Malik S.-B."/>
            <person name="Maier U.G."/>
            <person name="McRose D."/>
            <person name="Mock T."/>
            <person name="Neilson J.A."/>
            <person name="Onodera N.T."/>
            <person name="Poole A.M."/>
            <person name="Pritham E.J."/>
            <person name="Richards T.A."/>
            <person name="Rocap G."/>
            <person name="Roy S.W."/>
            <person name="Sarai C."/>
            <person name="Schaack S."/>
            <person name="Shirato S."/>
            <person name="Slamovits C.H."/>
            <person name="Spencer D.F."/>
            <person name="Suzuki S."/>
            <person name="Worden A.Z."/>
            <person name="Zauner S."/>
            <person name="Barry K."/>
            <person name="Bell C."/>
            <person name="Bharti A.K."/>
            <person name="Crow J.A."/>
            <person name="Grimwood J."/>
            <person name="Kramer R."/>
            <person name="Lindquist E."/>
            <person name="Lucas S."/>
            <person name="Salamov A."/>
            <person name="McFadden G.I."/>
            <person name="Lane C.E."/>
            <person name="Keeling P.J."/>
            <person name="Gray M.W."/>
            <person name="Grigoriev I.V."/>
            <person name="Archibald J.M."/>
        </authorList>
    </citation>
    <scope>NUCLEOTIDE SEQUENCE</scope>
    <source>
        <strain evidence="5">CCMP2712</strain>
    </source>
</reference>
<evidence type="ECO:0000256" key="1">
    <source>
        <dbReference type="SAM" id="MobiDB-lite"/>
    </source>
</evidence>
<dbReference type="Gene3D" id="3.40.1000.10">
    <property type="entry name" value="Mog1/PsbP, alpha/beta/alpha sandwich"/>
    <property type="match status" value="1"/>
</dbReference>
<dbReference type="GO" id="GO:0009523">
    <property type="term" value="C:photosystem II"/>
    <property type="evidence" value="ECO:0007669"/>
    <property type="project" value="InterPro"/>
</dbReference>
<gene>
    <name evidence="3" type="ORF">GUITHDRAFT_113254</name>
</gene>
<dbReference type="GeneID" id="17297373"/>
<dbReference type="GO" id="GO:0005509">
    <property type="term" value="F:calcium ion binding"/>
    <property type="evidence" value="ECO:0007669"/>
    <property type="project" value="InterPro"/>
</dbReference>
<dbReference type="OMA" id="TIVVWTD"/>
<dbReference type="GO" id="GO:0015979">
    <property type="term" value="P:photosynthesis"/>
    <property type="evidence" value="ECO:0007669"/>
    <property type="project" value="InterPro"/>
</dbReference>
<dbReference type="EMBL" id="JH993029">
    <property type="protein sequence ID" value="EKX40724.1"/>
    <property type="molecule type" value="Genomic_DNA"/>
</dbReference>
<dbReference type="OrthoDB" id="2013293at2759"/>
<dbReference type="AlphaFoldDB" id="L1IXW8"/>
<dbReference type="InterPro" id="IPR016123">
    <property type="entry name" value="Mog1/PsbP_a/b/a-sand"/>
</dbReference>
<reference evidence="4" key="3">
    <citation type="submission" date="2016-03" db="UniProtKB">
        <authorList>
            <consortium name="EnsemblProtists"/>
        </authorList>
    </citation>
    <scope>IDENTIFICATION</scope>
</reference>
<reference evidence="3 5" key="1">
    <citation type="journal article" date="2012" name="Nature">
        <title>Algal genomes reveal evolutionary mosaicism and the fate of nucleomorphs.</title>
        <authorList>
            <consortium name="DOE Joint Genome Institute"/>
            <person name="Curtis B.A."/>
            <person name="Tanifuji G."/>
            <person name="Burki F."/>
            <person name="Gruber A."/>
            <person name="Irimia M."/>
            <person name="Maruyama S."/>
            <person name="Arias M.C."/>
            <person name="Ball S.G."/>
            <person name="Gile G.H."/>
            <person name="Hirakawa Y."/>
            <person name="Hopkins J.F."/>
            <person name="Kuo A."/>
            <person name="Rensing S.A."/>
            <person name="Schmutz J."/>
            <person name="Symeonidi A."/>
            <person name="Elias M."/>
            <person name="Eveleigh R.J."/>
            <person name="Herman E.K."/>
            <person name="Klute M.J."/>
            <person name="Nakayama T."/>
            <person name="Obornik M."/>
            <person name="Reyes-Prieto A."/>
            <person name="Armbrust E.V."/>
            <person name="Aves S.J."/>
            <person name="Beiko R.G."/>
            <person name="Coutinho P."/>
            <person name="Dacks J.B."/>
            <person name="Durnford D.G."/>
            <person name="Fast N.M."/>
            <person name="Green B.R."/>
            <person name="Grisdale C.J."/>
            <person name="Hempel F."/>
            <person name="Henrissat B."/>
            <person name="Hoppner M.P."/>
            <person name="Ishida K."/>
            <person name="Kim E."/>
            <person name="Koreny L."/>
            <person name="Kroth P.G."/>
            <person name="Liu Y."/>
            <person name="Malik S.B."/>
            <person name="Maier U.G."/>
            <person name="McRose D."/>
            <person name="Mock T."/>
            <person name="Neilson J.A."/>
            <person name="Onodera N.T."/>
            <person name="Poole A.M."/>
            <person name="Pritham E.J."/>
            <person name="Richards T.A."/>
            <person name="Rocap G."/>
            <person name="Roy S.W."/>
            <person name="Sarai C."/>
            <person name="Schaack S."/>
            <person name="Shirato S."/>
            <person name="Slamovits C.H."/>
            <person name="Spencer D.F."/>
            <person name="Suzuki S."/>
            <person name="Worden A.Z."/>
            <person name="Zauner S."/>
            <person name="Barry K."/>
            <person name="Bell C."/>
            <person name="Bharti A.K."/>
            <person name="Crow J.A."/>
            <person name="Grimwood J."/>
            <person name="Kramer R."/>
            <person name="Lindquist E."/>
            <person name="Lucas S."/>
            <person name="Salamov A."/>
            <person name="McFadden G.I."/>
            <person name="Lane C.E."/>
            <person name="Keeling P.J."/>
            <person name="Gray M.W."/>
            <person name="Grigoriev I.V."/>
            <person name="Archibald J.M."/>
        </authorList>
    </citation>
    <scope>NUCLEOTIDE SEQUENCE</scope>
    <source>
        <strain evidence="3 5">CCMP2712</strain>
    </source>
</reference>
<feature type="domain" description="PsbP C-terminal" evidence="2">
    <location>
        <begin position="62"/>
        <end position="219"/>
    </location>
</feature>
<organism evidence="3">
    <name type="scientific">Guillardia theta (strain CCMP2712)</name>
    <name type="common">Cryptophyte</name>
    <dbReference type="NCBI Taxonomy" id="905079"/>
    <lineage>
        <taxon>Eukaryota</taxon>
        <taxon>Cryptophyceae</taxon>
        <taxon>Pyrenomonadales</taxon>
        <taxon>Geminigeraceae</taxon>
        <taxon>Guillardia</taxon>
    </lineage>
</organism>
<accession>L1IXW8</accession>
<dbReference type="SUPFAM" id="SSF55724">
    <property type="entry name" value="Mog1p/PsbP-like"/>
    <property type="match status" value="1"/>
</dbReference>
<feature type="region of interest" description="Disordered" evidence="1">
    <location>
        <begin position="1"/>
        <end position="22"/>
    </location>
</feature>
<evidence type="ECO:0000313" key="3">
    <source>
        <dbReference type="EMBL" id="EKX40724.1"/>
    </source>
</evidence>
<dbReference type="Pfam" id="PF01789">
    <property type="entry name" value="PsbP"/>
    <property type="match status" value="1"/>
</dbReference>
<evidence type="ECO:0000313" key="5">
    <source>
        <dbReference type="Proteomes" id="UP000011087"/>
    </source>
</evidence>
<dbReference type="KEGG" id="gtt:GUITHDRAFT_113254"/>
<sequence>MQSSMARRLGPVSVNMCDGKSRQSQPMAIPRMLLDRRQALVLAAAAAAGTVVSPFPCSAEGTRYADDARGFEFQVPQGWIQGEAEFPGGNRNPARPKIISFRSPTSDDFNIALVSYSIQPDYSKLGSFGTIEDVAKNIIGTNEKASTIGEILSQKQTNLGGGPGYIFNYRINDKRLATIFTTSVGSSGACWLVTLTMQCPEAQWDDNQKSVEEVLKSFKLEK</sequence>
<keyword evidence="5" id="KW-1185">Reference proteome</keyword>
<dbReference type="PaxDb" id="55529-EKX40724"/>
<dbReference type="RefSeq" id="XP_005827704.1">
    <property type="nucleotide sequence ID" value="XM_005827647.1"/>
</dbReference>
<proteinExistence type="predicted"/>
<dbReference type="PANTHER" id="PTHR31407">
    <property type="match status" value="1"/>
</dbReference>
<evidence type="ECO:0000259" key="2">
    <source>
        <dbReference type="Pfam" id="PF01789"/>
    </source>
</evidence>
<dbReference type="Proteomes" id="UP000011087">
    <property type="component" value="Unassembled WGS sequence"/>
</dbReference>
<evidence type="ECO:0000313" key="4">
    <source>
        <dbReference type="EnsemblProtists" id="EKX40724"/>
    </source>
</evidence>
<dbReference type="EnsemblProtists" id="EKX40724">
    <property type="protein sequence ID" value="EKX40724"/>
    <property type="gene ID" value="GUITHDRAFT_113254"/>
</dbReference>
<dbReference type="InterPro" id="IPR002683">
    <property type="entry name" value="PsbP_C"/>
</dbReference>
<protein>
    <recommendedName>
        <fullName evidence="2">PsbP C-terminal domain-containing protein</fullName>
    </recommendedName>
</protein>